<dbReference type="AlphaFoldDB" id="A0A1B0FY60"/>
<evidence type="ECO:0000313" key="2">
    <source>
        <dbReference type="Proteomes" id="UP000092462"/>
    </source>
</evidence>
<evidence type="ECO:0000313" key="1">
    <source>
        <dbReference type="EnsemblMetazoa" id="PPAI005678-PA"/>
    </source>
</evidence>
<reference evidence="1" key="1">
    <citation type="submission" date="2022-08" db="UniProtKB">
        <authorList>
            <consortium name="EnsemblMetazoa"/>
        </authorList>
    </citation>
    <scope>IDENTIFICATION</scope>
    <source>
        <strain evidence="1">Israel</strain>
    </source>
</reference>
<dbReference type="GO" id="GO:0030145">
    <property type="term" value="F:manganese ion binding"/>
    <property type="evidence" value="ECO:0007669"/>
    <property type="project" value="InterPro"/>
</dbReference>
<dbReference type="Gene3D" id="3.40.630.10">
    <property type="entry name" value="Zn peptidases"/>
    <property type="match status" value="1"/>
</dbReference>
<protein>
    <submittedName>
        <fullName evidence="1">Uncharacterized protein</fullName>
    </submittedName>
</protein>
<dbReference type="PANTHER" id="PTHR11963">
    <property type="entry name" value="LEUCINE AMINOPEPTIDASE-RELATED"/>
    <property type="match status" value="1"/>
</dbReference>
<name>A0A1B0FY60_PHLPP</name>
<dbReference type="SUPFAM" id="SSF53187">
    <property type="entry name" value="Zn-dependent exopeptidases"/>
    <property type="match status" value="1"/>
</dbReference>
<dbReference type="EnsemblMetazoa" id="PPAI005678-RA">
    <property type="protein sequence ID" value="PPAI005678-PA"/>
    <property type="gene ID" value="PPAI005678"/>
</dbReference>
<proteinExistence type="predicted"/>
<sequence>MDLQKYLPCTVEVLGNLAKEISNYDCLCLLSTYDCPEVSDDLKSCAKFDAAFEKEISCLWSKSLNVRIIYSPLGKLSDHDDVRKYAQAAGKAIARAKKAGSDRPVIALPRNSQFQHAQLITLLGALEELYLPIQYREEVAKLDQISCLGVFNPAGKSATLDLARQIEISRYVARDVGGGDPERMAPPRVVQYVQEFLKKTSTKISCNVISDPVLLVKEYPLFSAVNRAASSVERHR</sequence>
<dbReference type="GO" id="GO:0070006">
    <property type="term" value="F:metalloaminopeptidase activity"/>
    <property type="evidence" value="ECO:0007669"/>
    <property type="project" value="InterPro"/>
</dbReference>
<dbReference type="VEuPathDB" id="VectorBase:PPAPM1_001966"/>
<dbReference type="Proteomes" id="UP000092462">
    <property type="component" value="Unassembled WGS sequence"/>
</dbReference>
<dbReference type="EMBL" id="AJVK01031262">
    <property type="status" value="NOT_ANNOTATED_CDS"/>
    <property type="molecule type" value="Genomic_DNA"/>
</dbReference>
<accession>A0A1B0FY60</accession>
<dbReference type="GO" id="GO:0005737">
    <property type="term" value="C:cytoplasm"/>
    <property type="evidence" value="ECO:0007669"/>
    <property type="project" value="InterPro"/>
</dbReference>
<dbReference type="InterPro" id="IPR011356">
    <property type="entry name" value="Leucine_aapep/pepB"/>
</dbReference>
<keyword evidence="2" id="KW-1185">Reference proteome</keyword>
<dbReference type="GO" id="GO:0006508">
    <property type="term" value="P:proteolysis"/>
    <property type="evidence" value="ECO:0007669"/>
    <property type="project" value="TreeGrafter"/>
</dbReference>
<dbReference type="VEuPathDB" id="VectorBase:PPAI005678"/>
<organism evidence="1 2">
    <name type="scientific">Phlebotomus papatasi</name>
    <name type="common">Sandfly</name>
    <dbReference type="NCBI Taxonomy" id="29031"/>
    <lineage>
        <taxon>Eukaryota</taxon>
        <taxon>Metazoa</taxon>
        <taxon>Ecdysozoa</taxon>
        <taxon>Arthropoda</taxon>
        <taxon>Hexapoda</taxon>
        <taxon>Insecta</taxon>
        <taxon>Pterygota</taxon>
        <taxon>Neoptera</taxon>
        <taxon>Endopterygota</taxon>
        <taxon>Diptera</taxon>
        <taxon>Nematocera</taxon>
        <taxon>Psychodoidea</taxon>
        <taxon>Psychodidae</taxon>
        <taxon>Phlebotomus</taxon>
        <taxon>Phlebotomus</taxon>
    </lineage>
</organism>
<dbReference type="PANTHER" id="PTHR11963:SF48">
    <property type="entry name" value="DIPEPTIDASE B, ISOFORM A"/>
    <property type="match status" value="1"/>
</dbReference>